<evidence type="ECO:0000256" key="1">
    <source>
        <dbReference type="ARBA" id="ARBA00023002"/>
    </source>
</evidence>
<dbReference type="GO" id="GO:0008911">
    <property type="term" value="F:lactaldehyde dehydrogenase (NAD+) activity"/>
    <property type="evidence" value="ECO:0007669"/>
    <property type="project" value="UniProtKB-EC"/>
</dbReference>
<dbReference type="SUPFAM" id="SSF53720">
    <property type="entry name" value="ALDH-like"/>
    <property type="match status" value="1"/>
</dbReference>
<dbReference type="Pfam" id="PF00171">
    <property type="entry name" value="Aldedh"/>
    <property type="match status" value="1"/>
</dbReference>
<dbReference type="InterPro" id="IPR015590">
    <property type="entry name" value="Aldehyde_DH_dom"/>
</dbReference>
<dbReference type="EC" id="1.2.1.27" evidence="3"/>
<dbReference type="PANTHER" id="PTHR43866:SF4">
    <property type="entry name" value="MALONATE-SEMIALDEHYDE DEHYDROGENASE"/>
    <property type="match status" value="1"/>
</dbReference>
<dbReference type="EC" id="1.2.1.22" evidence="3"/>
<dbReference type="InterPro" id="IPR010061">
    <property type="entry name" value="MeMal-semiAld_DH"/>
</dbReference>
<dbReference type="PANTHER" id="PTHR43866">
    <property type="entry name" value="MALONATE-SEMIALDEHYDE DEHYDROGENASE"/>
    <property type="match status" value="1"/>
</dbReference>
<evidence type="ECO:0000313" key="4">
    <source>
        <dbReference type="Proteomes" id="UP000255277"/>
    </source>
</evidence>
<dbReference type="Proteomes" id="UP000255277">
    <property type="component" value="Unassembled WGS sequence"/>
</dbReference>
<evidence type="ECO:0000313" key="3">
    <source>
        <dbReference type="EMBL" id="SUM31122.1"/>
    </source>
</evidence>
<feature type="domain" description="Aldehyde dehydrogenase" evidence="2">
    <location>
        <begin position="3"/>
        <end position="62"/>
    </location>
</feature>
<dbReference type="InterPro" id="IPR016161">
    <property type="entry name" value="Ald_DH/histidinol_DH"/>
</dbReference>
<accession>A0A380FA88</accession>
<proteinExistence type="predicted"/>
<organism evidence="3 4">
    <name type="scientific">Staphylococcus gallinarum</name>
    <dbReference type="NCBI Taxonomy" id="1293"/>
    <lineage>
        <taxon>Bacteria</taxon>
        <taxon>Bacillati</taxon>
        <taxon>Bacillota</taxon>
        <taxon>Bacilli</taxon>
        <taxon>Bacillales</taxon>
        <taxon>Staphylococcaceae</taxon>
        <taxon>Staphylococcus</taxon>
    </lineage>
</organism>
<dbReference type="GO" id="GO:0006210">
    <property type="term" value="P:thymine catabolic process"/>
    <property type="evidence" value="ECO:0007669"/>
    <property type="project" value="TreeGrafter"/>
</dbReference>
<protein>
    <submittedName>
        <fullName evidence="3">Aldehyde dehydrogenase</fullName>
        <ecNumber evidence="3">1.2.1.22</ecNumber>
        <ecNumber evidence="3">1.2.1.27</ecNumber>
    </submittedName>
</protein>
<dbReference type="EMBL" id="UHDK01000001">
    <property type="protein sequence ID" value="SUM31122.1"/>
    <property type="molecule type" value="Genomic_DNA"/>
</dbReference>
<gene>
    <name evidence="3" type="primary">iolA_1</name>
    <name evidence="3" type="ORF">NCTC12195_00528</name>
</gene>
<keyword evidence="1 3" id="KW-0560">Oxidoreductase</keyword>
<dbReference type="GO" id="GO:0006574">
    <property type="term" value="P:L-valine catabolic process"/>
    <property type="evidence" value="ECO:0007669"/>
    <property type="project" value="TreeGrafter"/>
</dbReference>
<dbReference type="AlphaFoldDB" id="A0A380FA88"/>
<name>A0A380FA88_STAGA</name>
<sequence length="67" mass="7510">MNSKSQETIEVYNPATKEVIAEVPLSTRAELDEVAEIAQSAFEEWSQVAVPKKSTLIIQLTTNFTRK</sequence>
<dbReference type="Gene3D" id="3.40.605.10">
    <property type="entry name" value="Aldehyde Dehydrogenase, Chain A, domain 1"/>
    <property type="match status" value="1"/>
</dbReference>
<dbReference type="InterPro" id="IPR016162">
    <property type="entry name" value="Ald_DH_N"/>
</dbReference>
<reference evidence="3 4" key="1">
    <citation type="submission" date="2018-06" db="EMBL/GenBank/DDBJ databases">
        <authorList>
            <consortium name="Pathogen Informatics"/>
            <person name="Doyle S."/>
        </authorList>
    </citation>
    <scope>NUCLEOTIDE SEQUENCE [LARGE SCALE GENOMIC DNA]</scope>
    <source>
        <strain evidence="3 4">NCTC12195</strain>
    </source>
</reference>
<dbReference type="GO" id="GO:0004491">
    <property type="term" value="F:methylmalonate-semialdehyde dehydrogenase (acylating, NAD) activity"/>
    <property type="evidence" value="ECO:0007669"/>
    <property type="project" value="UniProtKB-EC"/>
</dbReference>
<evidence type="ECO:0000259" key="2">
    <source>
        <dbReference type="Pfam" id="PF00171"/>
    </source>
</evidence>